<evidence type="ECO:0000259" key="1">
    <source>
        <dbReference type="Pfam" id="PF14652"/>
    </source>
</evidence>
<feature type="domain" description="KATNIP" evidence="1">
    <location>
        <begin position="8"/>
        <end position="141"/>
    </location>
</feature>
<dbReference type="PANTHER" id="PTHR21534:SF0">
    <property type="entry name" value="KATANIN-INTERACTING PROTEIN"/>
    <property type="match status" value="1"/>
</dbReference>
<accession>A0A3P7QX32</accession>
<organism evidence="2 3">
    <name type="scientific">Brugia pahangi</name>
    <name type="common">Filarial nematode worm</name>
    <dbReference type="NCBI Taxonomy" id="6280"/>
    <lineage>
        <taxon>Eukaryota</taxon>
        <taxon>Metazoa</taxon>
        <taxon>Ecdysozoa</taxon>
        <taxon>Nematoda</taxon>
        <taxon>Chromadorea</taxon>
        <taxon>Rhabditida</taxon>
        <taxon>Spirurina</taxon>
        <taxon>Spiruromorpha</taxon>
        <taxon>Filarioidea</taxon>
        <taxon>Onchocercidae</taxon>
        <taxon>Brugia</taxon>
    </lineage>
</organism>
<gene>
    <name evidence="2" type="ORF">BPAG_LOCUS5104</name>
</gene>
<keyword evidence="3" id="KW-1185">Reference proteome</keyword>
<evidence type="ECO:0000313" key="3">
    <source>
        <dbReference type="Proteomes" id="UP000278627"/>
    </source>
</evidence>
<dbReference type="InterPro" id="IPR026704">
    <property type="entry name" value="KATNIP"/>
</dbReference>
<protein>
    <recommendedName>
        <fullName evidence="1">KATNIP domain-containing protein</fullName>
    </recommendedName>
</protein>
<dbReference type="PANTHER" id="PTHR21534">
    <property type="entry name" value="KATANIN-INTERACTING PROTEIN"/>
    <property type="match status" value="1"/>
</dbReference>
<dbReference type="EMBL" id="UZAD01003194">
    <property type="protein sequence ID" value="VDN86290.1"/>
    <property type="molecule type" value="Genomic_DNA"/>
</dbReference>
<reference evidence="2 3" key="1">
    <citation type="submission" date="2018-11" db="EMBL/GenBank/DDBJ databases">
        <authorList>
            <consortium name="Pathogen Informatics"/>
        </authorList>
    </citation>
    <scope>NUCLEOTIDE SEQUENCE [LARGE SCALE GENOMIC DNA]</scope>
</reference>
<sequence>MENTLCFAVTYQLRLHCSWGDEYYIGLNGIEFYDHREELIKLLPQNLAAYPESVNVLPNVNDDPRTSDKLIDGFNDTENPSHMWLTPILPNRCARVFVVFDFPTYVSRINIYNYRKTTERGARLVTVSVDDLIVFSGEVPQSTSYKTGVLSISLREE</sequence>
<dbReference type="AlphaFoldDB" id="A0A3P7QX32"/>
<dbReference type="InterPro" id="IPR027859">
    <property type="entry name" value="KATNIP_dom"/>
</dbReference>
<name>A0A3P7QX32_BRUPA</name>
<proteinExistence type="predicted"/>
<dbReference type="Pfam" id="PF14652">
    <property type="entry name" value="DUF4457"/>
    <property type="match status" value="1"/>
</dbReference>
<dbReference type="Proteomes" id="UP000278627">
    <property type="component" value="Unassembled WGS sequence"/>
</dbReference>
<evidence type="ECO:0000313" key="2">
    <source>
        <dbReference type="EMBL" id="VDN86290.1"/>
    </source>
</evidence>